<keyword evidence="3" id="KW-1185">Reference proteome</keyword>
<gene>
    <name evidence="2" type="ORF">SAMN05216186_11079</name>
</gene>
<keyword evidence="1" id="KW-0812">Transmembrane</keyword>
<keyword evidence="1" id="KW-1133">Transmembrane helix</keyword>
<dbReference type="EMBL" id="FNFD01000010">
    <property type="protein sequence ID" value="SDK76095.1"/>
    <property type="molecule type" value="Genomic_DNA"/>
</dbReference>
<evidence type="ECO:0000313" key="2">
    <source>
        <dbReference type="EMBL" id="SDK76095.1"/>
    </source>
</evidence>
<proteinExistence type="predicted"/>
<reference evidence="2 3" key="1">
    <citation type="submission" date="2016-10" db="EMBL/GenBank/DDBJ databases">
        <authorList>
            <person name="de Groot N.N."/>
        </authorList>
    </citation>
    <scope>NUCLEOTIDE SEQUENCE [LARGE SCALE GENOMIC DNA]</scope>
    <source>
        <strain evidence="2 3">JCM 21544</strain>
    </source>
</reference>
<dbReference type="Proteomes" id="UP000198706">
    <property type="component" value="Unassembled WGS sequence"/>
</dbReference>
<name>A0A1G9EJ85_9PSED</name>
<protein>
    <submittedName>
        <fullName evidence="2">Uncharacterized protein</fullName>
    </submittedName>
</protein>
<dbReference type="RefSeq" id="WP_277225383.1">
    <property type="nucleotide sequence ID" value="NZ_FNFD01000010.1"/>
</dbReference>
<feature type="transmembrane region" description="Helical" evidence="1">
    <location>
        <begin position="6"/>
        <end position="26"/>
    </location>
</feature>
<sequence>MKAGHLWLASVLLLGVALLALAWWGWRHSGLALLQLGLGSC</sequence>
<dbReference type="AlphaFoldDB" id="A0A1G9EJ85"/>
<evidence type="ECO:0000256" key="1">
    <source>
        <dbReference type="SAM" id="Phobius"/>
    </source>
</evidence>
<keyword evidence="1" id="KW-0472">Membrane</keyword>
<evidence type="ECO:0000313" key="3">
    <source>
        <dbReference type="Proteomes" id="UP000198706"/>
    </source>
</evidence>
<organism evidence="2 3">
    <name type="scientific">Pseudomonas indica</name>
    <dbReference type="NCBI Taxonomy" id="137658"/>
    <lineage>
        <taxon>Bacteria</taxon>
        <taxon>Pseudomonadati</taxon>
        <taxon>Pseudomonadota</taxon>
        <taxon>Gammaproteobacteria</taxon>
        <taxon>Pseudomonadales</taxon>
        <taxon>Pseudomonadaceae</taxon>
        <taxon>Pseudomonas</taxon>
    </lineage>
</organism>
<dbReference type="STRING" id="137658.SAMN05216186_11079"/>
<accession>A0A1G9EJ85</accession>